<dbReference type="AlphaFoldDB" id="A0A4P7W0E4"/>
<keyword evidence="1" id="KW-1277">Toxin-antitoxin system</keyword>
<evidence type="ECO:0008006" key="6">
    <source>
        <dbReference type="Google" id="ProtNLM"/>
    </source>
</evidence>
<dbReference type="InterPro" id="IPR016181">
    <property type="entry name" value="Acyl_CoA_acyltransferase"/>
</dbReference>
<evidence type="ECO:0000256" key="1">
    <source>
        <dbReference type="ARBA" id="ARBA00022649"/>
    </source>
</evidence>
<organism evidence="4 5">
    <name type="scientific">Duncaniella dubosii</name>
    <dbReference type="NCBI Taxonomy" id="2518971"/>
    <lineage>
        <taxon>Bacteria</taxon>
        <taxon>Pseudomonadati</taxon>
        <taxon>Bacteroidota</taxon>
        <taxon>Bacteroidia</taxon>
        <taxon>Bacteroidales</taxon>
        <taxon>Muribaculaceae</taxon>
        <taxon>Duncaniella</taxon>
    </lineage>
</organism>
<dbReference type="Proteomes" id="UP000297149">
    <property type="component" value="Chromosome"/>
</dbReference>
<dbReference type="EMBL" id="CP039396">
    <property type="protein sequence ID" value="QCD41192.1"/>
    <property type="molecule type" value="Genomic_DNA"/>
</dbReference>
<name>A0A4P7W0E4_9BACT</name>
<keyword evidence="2" id="KW-0808">Transferase</keyword>
<evidence type="ECO:0000313" key="5">
    <source>
        <dbReference type="Proteomes" id="UP000297149"/>
    </source>
</evidence>
<gene>
    <name evidence="4" type="ORF">E7747_02040</name>
</gene>
<accession>A0A4P7W0E4</accession>
<dbReference type="PANTHER" id="PTHR36449:SF1">
    <property type="entry name" value="ACETYLTRANSFERASE"/>
    <property type="match status" value="1"/>
</dbReference>
<dbReference type="PANTHER" id="PTHR36449">
    <property type="entry name" value="ACETYLTRANSFERASE-RELATED"/>
    <property type="match status" value="1"/>
</dbReference>
<dbReference type="KEGG" id="ddb:E7747_02040"/>
<evidence type="ECO:0000313" key="4">
    <source>
        <dbReference type="EMBL" id="QCD41192.1"/>
    </source>
</evidence>
<protein>
    <recommendedName>
        <fullName evidence="6">GNAT family N-acetyltransferase</fullName>
    </recommendedName>
</protein>
<dbReference type="SUPFAM" id="SSF55729">
    <property type="entry name" value="Acyl-CoA N-acyltransferases (Nat)"/>
    <property type="match status" value="1"/>
</dbReference>
<keyword evidence="5" id="KW-1185">Reference proteome</keyword>
<evidence type="ECO:0000256" key="3">
    <source>
        <dbReference type="ARBA" id="ARBA00023315"/>
    </source>
</evidence>
<dbReference type="RefSeq" id="WP_123615463.1">
    <property type="nucleotide sequence ID" value="NZ_CP039396.1"/>
</dbReference>
<evidence type="ECO:0000256" key="2">
    <source>
        <dbReference type="ARBA" id="ARBA00022679"/>
    </source>
</evidence>
<reference evidence="5" key="1">
    <citation type="submission" date="2019-02" db="EMBL/GenBank/DDBJ databases">
        <title>Isolation and identification of novel species under the genus Muribaculum.</title>
        <authorList>
            <person name="Miyake S."/>
            <person name="Ding Y."/>
            <person name="Low A."/>
            <person name="Soh M."/>
            <person name="Seedorf H."/>
        </authorList>
    </citation>
    <scope>NUCLEOTIDE SEQUENCE [LARGE SCALE GENOMIC DNA]</scope>
    <source>
        <strain evidence="5">H5</strain>
    </source>
</reference>
<sequence length="216" mass="25060">MTSARKKNIRLKYVKPAPKQTQKELLQIVEEKTPYSDIDFQIRLMTDTDYMNMSAFSCGVELLDKFFHYEIKECVNHHYLSAYCAFLDSKEIVAVFTLMNDALMIVSHTEKEDFIDDMRLDTSSDIVDFFKRQSSYPAINIGHLGISVNHQRNGIGSAIIDLVADTFSNYSQAGCQFITVDALNNEKAILFYLNNQFNFQTNRDHYSPTRRMYRIL</sequence>
<dbReference type="Gene3D" id="3.40.630.30">
    <property type="match status" value="1"/>
</dbReference>
<dbReference type="GO" id="GO:0016746">
    <property type="term" value="F:acyltransferase activity"/>
    <property type="evidence" value="ECO:0007669"/>
    <property type="project" value="UniProtKB-KW"/>
</dbReference>
<proteinExistence type="predicted"/>
<keyword evidence="3" id="KW-0012">Acyltransferase</keyword>